<sequence>MYVEAAIQAAHTASVRIVGELTFESVAEAREQLRALIDAGCRHLVVDIGRLDFCDSTGLGLLLQLRAELIDGAGCLELRGAHGQPRRILDITGAHILFTAAERHRTTSPATSSGRMGVGSH</sequence>
<keyword evidence="5" id="KW-1185">Reference proteome</keyword>
<comment type="caution">
    <text evidence="4">The sequence shown here is derived from an EMBL/GenBank/DDBJ whole genome shotgun (WGS) entry which is preliminary data.</text>
</comment>
<dbReference type="AlphaFoldDB" id="A0A8J3Q9U5"/>
<evidence type="ECO:0000259" key="3">
    <source>
        <dbReference type="PROSITE" id="PS50801"/>
    </source>
</evidence>
<dbReference type="SUPFAM" id="SSF52091">
    <property type="entry name" value="SpoIIaa-like"/>
    <property type="match status" value="1"/>
</dbReference>
<dbReference type="EMBL" id="BONY01000021">
    <property type="protein sequence ID" value="GIH05766.1"/>
    <property type="molecule type" value="Genomic_DNA"/>
</dbReference>
<dbReference type="Pfam" id="PF13466">
    <property type="entry name" value="STAS_2"/>
    <property type="match status" value="1"/>
</dbReference>
<dbReference type="InterPro" id="IPR058548">
    <property type="entry name" value="MlaB-like_STAS"/>
</dbReference>
<dbReference type="NCBIfam" id="TIGR00377">
    <property type="entry name" value="ant_ant_sig"/>
    <property type="match status" value="1"/>
</dbReference>
<comment type="similarity">
    <text evidence="1 2">Belongs to the anti-sigma-factor antagonist family.</text>
</comment>
<dbReference type="InterPro" id="IPR036513">
    <property type="entry name" value="STAS_dom_sf"/>
</dbReference>
<gene>
    <name evidence="4" type="ORF">Rhe02_38330</name>
</gene>
<dbReference type="PANTHER" id="PTHR33495">
    <property type="entry name" value="ANTI-SIGMA FACTOR ANTAGONIST TM_1081-RELATED-RELATED"/>
    <property type="match status" value="1"/>
</dbReference>
<accession>A0A8J3Q9U5</accession>
<evidence type="ECO:0000256" key="2">
    <source>
        <dbReference type="RuleBase" id="RU003749"/>
    </source>
</evidence>
<feature type="domain" description="STAS" evidence="3">
    <location>
        <begin position="15"/>
        <end position="114"/>
    </location>
</feature>
<dbReference type="InterPro" id="IPR003658">
    <property type="entry name" value="Anti-sigma_ant"/>
</dbReference>
<dbReference type="CDD" id="cd07043">
    <property type="entry name" value="STAS_anti-anti-sigma_factors"/>
    <property type="match status" value="1"/>
</dbReference>
<evidence type="ECO:0000313" key="5">
    <source>
        <dbReference type="Proteomes" id="UP000612899"/>
    </source>
</evidence>
<evidence type="ECO:0000313" key="4">
    <source>
        <dbReference type="EMBL" id="GIH05766.1"/>
    </source>
</evidence>
<organism evidence="4 5">
    <name type="scientific">Rhizocola hellebori</name>
    <dbReference type="NCBI Taxonomy" id="1392758"/>
    <lineage>
        <taxon>Bacteria</taxon>
        <taxon>Bacillati</taxon>
        <taxon>Actinomycetota</taxon>
        <taxon>Actinomycetes</taxon>
        <taxon>Micromonosporales</taxon>
        <taxon>Micromonosporaceae</taxon>
        <taxon>Rhizocola</taxon>
    </lineage>
</organism>
<dbReference type="Proteomes" id="UP000612899">
    <property type="component" value="Unassembled WGS sequence"/>
</dbReference>
<name>A0A8J3Q9U5_9ACTN</name>
<dbReference type="PROSITE" id="PS50801">
    <property type="entry name" value="STAS"/>
    <property type="match status" value="1"/>
</dbReference>
<dbReference type="GO" id="GO:0043856">
    <property type="term" value="F:anti-sigma factor antagonist activity"/>
    <property type="evidence" value="ECO:0007669"/>
    <property type="project" value="InterPro"/>
</dbReference>
<proteinExistence type="inferred from homology"/>
<protein>
    <recommendedName>
        <fullName evidence="2">Anti-sigma factor antagonist</fullName>
    </recommendedName>
</protein>
<dbReference type="Gene3D" id="3.30.750.24">
    <property type="entry name" value="STAS domain"/>
    <property type="match status" value="1"/>
</dbReference>
<evidence type="ECO:0000256" key="1">
    <source>
        <dbReference type="ARBA" id="ARBA00009013"/>
    </source>
</evidence>
<reference evidence="4" key="1">
    <citation type="submission" date="2021-01" db="EMBL/GenBank/DDBJ databases">
        <title>Whole genome shotgun sequence of Rhizocola hellebori NBRC 109834.</title>
        <authorList>
            <person name="Komaki H."/>
            <person name="Tamura T."/>
        </authorList>
    </citation>
    <scope>NUCLEOTIDE SEQUENCE</scope>
    <source>
        <strain evidence="4">NBRC 109834</strain>
    </source>
</reference>
<dbReference type="InterPro" id="IPR002645">
    <property type="entry name" value="STAS_dom"/>
</dbReference>